<feature type="compositionally biased region" description="Basic and acidic residues" evidence="3">
    <location>
        <begin position="333"/>
        <end position="342"/>
    </location>
</feature>
<evidence type="ECO:0000313" key="4">
    <source>
        <dbReference type="EMBL" id="RVW79149.1"/>
    </source>
</evidence>
<evidence type="ECO:0000256" key="2">
    <source>
        <dbReference type="ARBA" id="ARBA00024341"/>
    </source>
</evidence>
<evidence type="ECO:0000256" key="3">
    <source>
        <dbReference type="SAM" id="MobiDB-lite"/>
    </source>
</evidence>
<evidence type="ECO:0000256" key="1">
    <source>
        <dbReference type="ARBA" id="ARBA00022860"/>
    </source>
</evidence>
<sequence>MGSGDWFKAILSSKKVKGDNSRKTKGTSTDAKSNGFKWRSRTLKGSTGFSYGSTSGNPGVLGIPVEDIAATRIQTAFRAFMARKTLRRLKGIVRLQKLTQGNCVRKQASTTLSYLSSWSRIQTQIRARRLCMVTEGRIRQKKLENQLKLDAKLHDLEVRLTFLQLWYEIFSDIMLVVKLFELKNIAIPLMHLEVEWCGGPETMEEILARIYHREEAAVKRERALAYAFSHQWRANSGQNQGPNKSGLSKANWGWSWMERWIAARPWESRVHISPKKAQSRQKNKVGKNIISPTTKVPVTVNPNGKGTTKARRLSYPSAEKPAARDGNIIPEEVNAKEEQPVP</sequence>
<dbReference type="EMBL" id="QGNW01000285">
    <property type="protein sequence ID" value="RVW79149.1"/>
    <property type="molecule type" value="Genomic_DNA"/>
</dbReference>
<feature type="region of interest" description="Disordered" evidence="3">
    <location>
        <begin position="294"/>
        <end position="342"/>
    </location>
</feature>
<feature type="region of interest" description="Disordered" evidence="3">
    <location>
        <begin position="17"/>
        <end position="36"/>
    </location>
</feature>
<comment type="caution">
    <text evidence="4">The sequence shown here is derived from an EMBL/GenBank/DDBJ whole genome shotgun (WGS) entry which is preliminary data.</text>
</comment>
<dbReference type="CDD" id="cd23767">
    <property type="entry name" value="IQCD"/>
    <property type="match status" value="1"/>
</dbReference>
<name>A0A438H420_VITVI</name>
<organism evidence="4 5">
    <name type="scientific">Vitis vinifera</name>
    <name type="common">Grape</name>
    <dbReference type="NCBI Taxonomy" id="29760"/>
    <lineage>
        <taxon>Eukaryota</taxon>
        <taxon>Viridiplantae</taxon>
        <taxon>Streptophyta</taxon>
        <taxon>Embryophyta</taxon>
        <taxon>Tracheophyta</taxon>
        <taxon>Spermatophyta</taxon>
        <taxon>Magnoliopsida</taxon>
        <taxon>eudicotyledons</taxon>
        <taxon>Gunneridae</taxon>
        <taxon>Pentapetalae</taxon>
        <taxon>rosids</taxon>
        <taxon>Vitales</taxon>
        <taxon>Vitaceae</taxon>
        <taxon>Viteae</taxon>
        <taxon>Vitis</taxon>
    </lineage>
</organism>
<dbReference type="Proteomes" id="UP000288805">
    <property type="component" value="Unassembled WGS sequence"/>
</dbReference>
<dbReference type="PANTHER" id="PTHR32295:SF93">
    <property type="entry name" value="PROTEIN IQ-DOMAIN 9"/>
    <property type="match status" value="1"/>
</dbReference>
<dbReference type="GO" id="GO:0005516">
    <property type="term" value="F:calmodulin binding"/>
    <property type="evidence" value="ECO:0007669"/>
    <property type="project" value="UniProtKB-KW"/>
</dbReference>
<keyword evidence="1" id="KW-0112">Calmodulin-binding</keyword>
<feature type="compositionally biased region" description="Polar residues" evidence="3">
    <location>
        <begin position="294"/>
        <end position="306"/>
    </location>
</feature>
<protein>
    <submittedName>
        <fullName evidence="4">Protein IQ-domain 1</fullName>
    </submittedName>
</protein>
<accession>A0A438H420</accession>
<dbReference type="PROSITE" id="PS50096">
    <property type="entry name" value="IQ"/>
    <property type="match status" value="1"/>
</dbReference>
<evidence type="ECO:0000313" key="5">
    <source>
        <dbReference type="Proteomes" id="UP000288805"/>
    </source>
</evidence>
<gene>
    <name evidence="4" type="primary">IQD1_10</name>
    <name evidence="4" type="ORF">CK203_051312</name>
</gene>
<dbReference type="AlphaFoldDB" id="A0A438H420"/>
<dbReference type="PANTHER" id="PTHR32295">
    <property type="entry name" value="IQ-DOMAIN 5-RELATED"/>
    <property type="match status" value="1"/>
</dbReference>
<comment type="similarity">
    <text evidence="2">Belongs to the IQD family.</text>
</comment>
<reference evidence="4 5" key="1">
    <citation type="journal article" date="2018" name="PLoS Genet.">
        <title>Population sequencing reveals clonal diversity and ancestral inbreeding in the grapevine cultivar Chardonnay.</title>
        <authorList>
            <person name="Roach M.J."/>
            <person name="Johnson D.L."/>
            <person name="Bohlmann J."/>
            <person name="van Vuuren H.J."/>
            <person name="Jones S.J."/>
            <person name="Pretorius I.S."/>
            <person name="Schmidt S.A."/>
            <person name="Borneman A.R."/>
        </authorList>
    </citation>
    <scope>NUCLEOTIDE SEQUENCE [LARGE SCALE GENOMIC DNA]</scope>
    <source>
        <strain evidence="5">cv. Chardonnay</strain>
        <tissue evidence="4">Leaf</tissue>
    </source>
</reference>
<proteinExistence type="inferred from homology"/>